<keyword evidence="2" id="KW-1185">Reference proteome</keyword>
<dbReference type="EMBL" id="CM047587">
    <property type="protein sequence ID" value="KAI9907865.1"/>
    <property type="molecule type" value="Genomic_DNA"/>
</dbReference>
<evidence type="ECO:0000313" key="1">
    <source>
        <dbReference type="EMBL" id="KAI9907865.1"/>
    </source>
</evidence>
<sequence length="151" mass="15339">MIYQPDGIDEPELADASSSLNETDEPSAISFFELLRSRCSALVVEAPGVGRNAESNASKLKLSSASSIGRSPKTISSCSSDGTSVIIWFGTEGIIDIIGSVEALGSAVTVADGAALTFTEFSAIGSTNPTSSACSCLVDIRAAADIGKDAA</sequence>
<dbReference type="Proteomes" id="UP001163321">
    <property type="component" value="Chromosome 8"/>
</dbReference>
<reference evidence="1 2" key="1">
    <citation type="journal article" date="2022" name="bioRxiv">
        <title>The genome of the oomycete Peronosclerospora sorghi, a cosmopolitan pathogen of maize and sorghum, is inflated with dispersed pseudogenes.</title>
        <authorList>
            <person name="Fletcher K."/>
            <person name="Martin F."/>
            <person name="Isakeit T."/>
            <person name="Cavanaugh K."/>
            <person name="Magill C."/>
            <person name="Michelmore R."/>
        </authorList>
    </citation>
    <scope>NUCLEOTIDE SEQUENCE [LARGE SCALE GENOMIC DNA]</scope>
    <source>
        <strain evidence="1">P6</strain>
    </source>
</reference>
<name>A0ACC0VPG1_9STRA</name>
<proteinExistence type="predicted"/>
<accession>A0ACC0VPG1</accession>
<comment type="caution">
    <text evidence="1">The sequence shown here is derived from an EMBL/GenBank/DDBJ whole genome shotgun (WGS) entry which is preliminary data.</text>
</comment>
<gene>
    <name evidence="1" type="ORF">PsorP6_003683</name>
</gene>
<evidence type="ECO:0000313" key="2">
    <source>
        <dbReference type="Proteomes" id="UP001163321"/>
    </source>
</evidence>
<organism evidence="1 2">
    <name type="scientific">Peronosclerospora sorghi</name>
    <dbReference type="NCBI Taxonomy" id="230839"/>
    <lineage>
        <taxon>Eukaryota</taxon>
        <taxon>Sar</taxon>
        <taxon>Stramenopiles</taxon>
        <taxon>Oomycota</taxon>
        <taxon>Peronosporomycetes</taxon>
        <taxon>Peronosporales</taxon>
        <taxon>Peronosporaceae</taxon>
        <taxon>Peronosclerospora</taxon>
    </lineage>
</organism>
<protein>
    <submittedName>
        <fullName evidence="1">Uncharacterized protein</fullName>
    </submittedName>
</protein>